<feature type="region of interest" description="Disordered" evidence="4">
    <location>
        <begin position="1"/>
        <end position="223"/>
    </location>
</feature>
<dbReference type="EMBL" id="CP115300">
    <property type="protein sequence ID" value="WBO67294.1"/>
    <property type="molecule type" value="Genomic_DNA"/>
</dbReference>
<dbReference type="Proteomes" id="UP001212326">
    <property type="component" value="Chromosome"/>
</dbReference>
<keyword evidence="1" id="KW-0677">Repeat</keyword>
<sequence>MGPRAKDEDEVEVEMDGSRVNRADDTTPGPAPAGTGERSAAGTPPCQDSREGSSGGTGTIDDTGEPSALTSHEHTLRDTGPSDTEEPAAVGSAEPTPGDSGDRSPSGSADHSSHGAEIPSASPSAEPTPSDSDGRSPSGSADHSSHGAEIPSASPSAEPTPSDSDGRSPSGSADHSSHGAEISAASPSAEPTPRDPEDLSSSRSTANPSHDPNAPSAADPDGRVAAVHRVAAAGRRWRALQLGGSAVLLALALTGGAIAVGADRSPASVAAASSAVDPGVLGGGNLDASIAALQAHLRTQPKDSGSWATLGLAYVEQARTKGDPSRYPQADKALSRSLALTPDNDQALAGRAALAAARHDFADALTYADRALRQNPYSERALSSRIDALVELGRYPEASQAAETADTRKPGVPVFTRYAYVHELRGDVTTARRVLQQALSSATTPGDIAYVSAQLGQLAWNQGDYKTALTSYARALAADDTYLPALEGRARAQAASGDRAAAIKGMETVVSRYPLPGPLVELGELYEARGAAGDRARAKEQYALVDAWISLARANGVNADLDTALAAADHGDKAAALRAARAEWARRHTVHTADALAWALHVNGQDAQALGYARQATATGYRNAAFLYHRGMIELATGHRAAGRASLASALKLNPGFSPLGAAEARKALEATK</sequence>
<dbReference type="InterPro" id="IPR019734">
    <property type="entry name" value="TPR_rpt"/>
</dbReference>
<keyword evidence="2 3" id="KW-0802">TPR repeat</keyword>
<dbReference type="Pfam" id="PF13432">
    <property type="entry name" value="TPR_16"/>
    <property type="match status" value="2"/>
</dbReference>
<accession>A0ABY7PCK0</accession>
<dbReference type="PANTHER" id="PTHR44858">
    <property type="entry name" value="TETRATRICOPEPTIDE REPEAT PROTEIN 6"/>
    <property type="match status" value="1"/>
</dbReference>
<reference evidence="5 6" key="1">
    <citation type="submission" date="2022-12" db="EMBL/GenBank/DDBJ databases">
        <authorList>
            <person name="Mo P."/>
        </authorList>
    </citation>
    <scope>NUCLEOTIDE SEQUENCE [LARGE SCALE GENOMIC DNA]</scope>
    <source>
        <strain evidence="5 6">HUAS 2-6</strain>
    </source>
</reference>
<organism evidence="5 6">
    <name type="scientific">Streptomyces camelliae</name>
    <dbReference type="NCBI Taxonomy" id="3004093"/>
    <lineage>
        <taxon>Bacteria</taxon>
        <taxon>Bacillati</taxon>
        <taxon>Actinomycetota</taxon>
        <taxon>Actinomycetes</taxon>
        <taxon>Kitasatosporales</taxon>
        <taxon>Streptomycetaceae</taxon>
        <taxon>Streptomyces</taxon>
    </lineage>
</organism>
<evidence type="ECO:0000256" key="4">
    <source>
        <dbReference type="SAM" id="MobiDB-lite"/>
    </source>
</evidence>
<feature type="compositionally biased region" description="Low complexity" evidence="4">
    <location>
        <begin position="151"/>
        <end position="172"/>
    </location>
</feature>
<feature type="compositionally biased region" description="Basic and acidic residues" evidence="4">
    <location>
        <begin position="16"/>
        <end position="25"/>
    </location>
</feature>
<dbReference type="InterPro" id="IPR050498">
    <property type="entry name" value="Ycf3"/>
</dbReference>
<feature type="repeat" description="TPR" evidence="3">
    <location>
        <begin position="449"/>
        <end position="482"/>
    </location>
</feature>
<dbReference type="SMART" id="SM00028">
    <property type="entry name" value="TPR"/>
    <property type="match status" value="4"/>
</dbReference>
<feature type="compositionally biased region" description="Polar residues" evidence="4">
    <location>
        <begin position="199"/>
        <end position="210"/>
    </location>
</feature>
<gene>
    <name evidence="5" type="ORF">O1G22_33030</name>
</gene>
<evidence type="ECO:0000256" key="1">
    <source>
        <dbReference type="ARBA" id="ARBA00022737"/>
    </source>
</evidence>
<feature type="compositionally biased region" description="Low complexity" evidence="4">
    <location>
        <begin position="95"/>
        <end position="110"/>
    </location>
</feature>
<proteinExistence type="predicted"/>
<dbReference type="PANTHER" id="PTHR44858:SF1">
    <property type="entry name" value="UDP-N-ACETYLGLUCOSAMINE--PEPTIDE N-ACETYLGLUCOSAMINYLTRANSFERASE SPINDLY-RELATED"/>
    <property type="match status" value="1"/>
</dbReference>
<name>A0ABY7PCK0_9ACTN</name>
<dbReference type="InterPro" id="IPR011990">
    <property type="entry name" value="TPR-like_helical_dom_sf"/>
</dbReference>
<dbReference type="RefSeq" id="WP_270084658.1">
    <property type="nucleotide sequence ID" value="NZ_CP115300.1"/>
</dbReference>
<dbReference type="PROSITE" id="PS50005">
    <property type="entry name" value="TPR"/>
    <property type="match status" value="1"/>
</dbReference>
<evidence type="ECO:0000313" key="6">
    <source>
        <dbReference type="Proteomes" id="UP001212326"/>
    </source>
</evidence>
<keyword evidence="6" id="KW-1185">Reference proteome</keyword>
<feature type="compositionally biased region" description="Low complexity" evidence="4">
    <location>
        <begin position="119"/>
        <end position="140"/>
    </location>
</feature>
<dbReference type="Gene3D" id="1.25.40.10">
    <property type="entry name" value="Tetratricopeptide repeat domain"/>
    <property type="match status" value="2"/>
</dbReference>
<dbReference type="SUPFAM" id="SSF48452">
    <property type="entry name" value="TPR-like"/>
    <property type="match status" value="1"/>
</dbReference>
<evidence type="ECO:0000313" key="5">
    <source>
        <dbReference type="EMBL" id="WBO67294.1"/>
    </source>
</evidence>
<protein>
    <submittedName>
        <fullName evidence="5">Tetratricopeptide repeat protein</fullName>
    </submittedName>
</protein>
<evidence type="ECO:0000256" key="2">
    <source>
        <dbReference type="ARBA" id="ARBA00022803"/>
    </source>
</evidence>
<evidence type="ECO:0000256" key="3">
    <source>
        <dbReference type="PROSITE-ProRule" id="PRU00339"/>
    </source>
</evidence>